<dbReference type="InterPro" id="IPR030869">
    <property type="entry name" value="MqnD"/>
</dbReference>
<keyword evidence="5" id="KW-1185">Reference proteome</keyword>
<evidence type="ECO:0000313" key="5">
    <source>
        <dbReference type="Proteomes" id="UP000008305"/>
    </source>
</evidence>
<comment type="pathway">
    <text evidence="1">Quinol/quinone metabolism; menaquinone biosynthesis.</text>
</comment>
<evidence type="ECO:0000256" key="3">
    <source>
        <dbReference type="ARBA" id="ARBA00023239"/>
    </source>
</evidence>
<keyword evidence="3" id="KW-0456">Lyase</keyword>
<dbReference type="KEGG" id="cpm:G5S_0723"/>
<sequence length="253" mass="28319">MILTTAFSPCPNDIFLFRSFLNNEVSPVLNQITITDIQTLNQLAVKRQFSLMKMSASLFPEVSDYYNLLEVGNTLGHNCGPILLSKDPEAPLLTIATPGDATTAHTLCKHHYPEARLIPMPYGNILNAILSDEVCGGVLIHEERFSYDPCLHLRADFGKLWQRNTVFPLPLGCIAIAKDVPQPLVQHLTNSLRKSLLASLQNPDSAASLATQYSKNKDLQVIHQFIATYVNKETFYLSKSGKKAFHMLWQYDV</sequence>
<evidence type="ECO:0000256" key="2">
    <source>
        <dbReference type="ARBA" id="ARBA00022428"/>
    </source>
</evidence>
<reference evidence="4 5" key="1">
    <citation type="journal article" date="2011" name="J. Bacteriol.">
        <title>Genome sequence of the obligate intracellular animal pathogen Chlamydia pecorum E58.</title>
        <authorList>
            <person name="Mojica S."/>
            <person name="Huot Creasy H."/>
            <person name="Daugherty S."/>
            <person name="Read T.D."/>
            <person name="Kim T."/>
            <person name="Kaltenboeck B."/>
            <person name="Bavoil P."/>
            <person name="Myers G.S."/>
        </authorList>
    </citation>
    <scope>NUCLEOTIDE SEQUENCE [LARGE SCALE GENOMIC DNA]</scope>
    <source>
        <strain evidence="4 5">E58</strain>
    </source>
</reference>
<gene>
    <name evidence="4" type="ordered locus">G5S_0723</name>
</gene>
<dbReference type="GO" id="GO:0016829">
    <property type="term" value="F:lyase activity"/>
    <property type="evidence" value="ECO:0007669"/>
    <property type="project" value="UniProtKB-KW"/>
</dbReference>
<name>A0AA34RDF6_CHLPE</name>
<evidence type="ECO:0000256" key="1">
    <source>
        <dbReference type="ARBA" id="ARBA00004863"/>
    </source>
</evidence>
<dbReference type="AlphaFoldDB" id="A0AA34RDF6"/>
<protein>
    <recommendedName>
        <fullName evidence="6">Menaquinone biosynthetic enzyme MqnD</fullName>
    </recommendedName>
</protein>
<proteinExistence type="predicted"/>
<dbReference type="PANTHER" id="PTHR37167">
    <property type="entry name" value="1,4-DIHYDROXY-6-NAPHTOATE SYNTHASE"/>
    <property type="match status" value="1"/>
</dbReference>
<evidence type="ECO:0008006" key="6">
    <source>
        <dbReference type="Google" id="ProtNLM"/>
    </source>
</evidence>
<dbReference type="PANTHER" id="PTHR37167:SF1">
    <property type="entry name" value="1,4-DIHYDROXY-6-NAPHTOATE SYNTHASE"/>
    <property type="match status" value="1"/>
</dbReference>
<dbReference type="GO" id="GO:0009234">
    <property type="term" value="P:menaquinone biosynthetic process"/>
    <property type="evidence" value="ECO:0007669"/>
    <property type="project" value="UniProtKB-KW"/>
</dbReference>
<dbReference type="EMBL" id="CP002608">
    <property type="protein sequence ID" value="AEB41674.1"/>
    <property type="molecule type" value="Genomic_DNA"/>
</dbReference>
<organism evidence="4 5">
    <name type="scientific">Chlamydia pecorum (strain ATCC VR-628 / DSM 29919 / E58)</name>
    <name type="common">Chlamydophila pecorum</name>
    <dbReference type="NCBI Taxonomy" id="331635"/>
    <lineage>
        <taxon>Bacteria</taxon>
        <taxon>Pseudomonadati</taxon>
        <taxon>Chlamydiota</taxon>
        <taxon>Chlamydiia</taxon>
        <taxon>Chlamydiales</taxon>
        <taxon>Chlamydiaceae</taxon>
        <taxon>Chlamydia/Chlamydophila group</taxon>
        <taxon>Chlamydia</taxon>
    </lineage>
</organism>
<dbReference type="InterPro" id="IPR003773">
    <property type="entry name" value="Menaquinone_biosynth"/>
</dbReference>
<accession>A0AA34RDF6</accession>
<dbReference type="Pfam" id="PF02621">
    <property type="entry name" value="VitK2_biosynth"/>
    <property type="match status" value="1"/>
</dbReference>
<dbReference type="RefSeq" id="WP_013712752.1">
    <property type="nucleotide sequence ID" value="NC_015408.1"/>
</dbReference>
<keyword evidence="2" id="KW-0474">Menaquinone biosynthesis</keyword>
<dbReference type="Gene3D" id="3.40.190.10">
    <property type="entry name" value="Periplasmic binding protein-like II"/>
    <property type="match status" value="2"/>
</dbReference>
<dbReference type="SUPFAM" id="SSF53850">
    <property type="entry name" value="Periplasmic binding protein-like II"/>
    <property type="match status" value="1"/>
</dbReference>
<evidence type="ECO:0000313" key="4">
    <source>
        <dbReference type="EMBL" id="AEB41674.1"/>
    </source>
</evidence>
<dbReference type="Proteomes" id="UP000008305">
    <property type="component" value="Chromosome"/>
</dbReference>